<proteinExistence type="predicted"/>
<keyword evidence="3" id="KW-1185">Reference proteome</keyword>
<dbReference type="Proteomes" id="UP000321750">
    <property type="component" value="Unassembled WGS sequence"/>
</dbReference>
<feature type="coiled-coil region" evidence="1">
    <location>
        <begin position="46"/>
        <end position="73"/>
    </location>
</feature>
<dbReference type="EMBL" id="BJZV01000094">
    <property type="protein sequence ID" value="GEP12830.1"/>
    <property type="molecule type" value="Genomic_DNA"/>
</dbReference>
<comment type="caution">
    <text evidence="2">The sequence shown here is derived from an EMBL/GenBank/DDBJ whole genome shotgun (WGS) entry which is preliminary data.</text>
</comment>
<evidence type="ECO:0000313" key="2">
    <source>
        <dbReference type="EMBL" id="GEP12830.1"/>
    </source>
</evidence>
<protein>
    <submittedName>
        <fullName evidence="2">Uncharacterized protein</fullName>
    </submittedName>
</protein>
<gene>
    <name evidence="2" type="ORF">MGN01_46750</name>
</gene>
<evidence type="ECO:0000256" key="1">
    <source>
        <dbReference type="SAM" id="Coils"/>
    </source>
</evidence>
<name>A0A512JSA0_9HYPH</name>
<reference evidence="2 3" key="1">
    <citation type="submission" date="2019-07" db="EMBL/GenBank/DDBJ databases">
        <title>Whole genome shotgun sequence of Methylobacterium gnaphalii NBRC 107716.</title>
        <authorList>
            <person name="Hosoyama A."/>
            <person name="Uohara A."/>
            <person name="Ohji S."/>
            <person name="Ichikawa N."/>
        </authorList>
    </citation>
    <scope>NUCLEOTIDE SEQUENCE [LARGE SCALE GENOMIC DNA]</scope>
    <source>
        <strain evidence="2 3">NBRC 107716</strain>
    </source>
</reference>
<keyword evidence="1" id="KW-0175">Coiled coil</keyword>
<accession>A0A512JSA0</accession>
<dbReference type="AlphaFoldDB" id="A0A512JSA0"/>
<evidence type="ECO:0000313" key="3">
    <source>
        <dbReference type="Proteomes" id="UP000321750"/>
    </source>
</evidence>
<sequence>MLVRPNAHMPNASLQTLSDGARAMRAVSEAIFTAADAMKMAEPSQADELRSLARDYRVKLMALEANIAVLRTQAERS</sequence>
<organism evidence="2 3">
    <name type="scientific">Methylobacterium gnaphalii</name>
    <dbReference type="NCBI Taxonomy" id="1010610"/>
    <lineage>
        <taxon>Bacteria</taxon>
        <taxon>Pseudomonadati</taxon>
        <taxon>Pseudomonadota</taxon>
        <taxon>Alphaproteobacteria</taxon>
        <taxon>Hyphomicrobiales</taxon>
        <taxon>Methylobacteriaceae</taxon>
        <taxon>Methylobacterium</taxon>
    </lineage>
</organism>